<dbReference type="GO" id="GO:0046872">
    <property type="term" value="F:metal ion binding"/>
    <property type="evidence" value="ECO:0007669"/>
    <property type="project" value="UniProtKB-KW"/>
</dbReference>
<keyword evidence="3" id="KW-0479">Metal-binding</keyword>
<feature type="binding site" evidence="3">
    <location>
        <position position="214"/>
    </location>
    <ligand>
        <name>Na(+)</name>
        <dbReference type="ChEBI" id="CHEBI:29101"/>
    </ligand>
</feature>
<dbReference type="Pfam" id="PF03480">
    <property type="entry name" value="DctP"/>
    <property type="match status" value="1"/>
</dbReference>
<feature type="chain" id="PRO_5002646494" evidence="4">
    <location>
        <begin position="25"/>
        <end position="356"/>
    </location>
</feature>
<feature type="signal peptide" evidence="4">
    <location>
        <begin position="1"/>
        <end position="24"/>
    </location>
</feature>
<dbReference type="GO" id="GO:0031317">
    <property type="term" value="C:tripartite ATP-independent periplasmic transporter complex"/>
    <property type="evidence" value="ECO:0007669"/>
    <property type="project" value="InterPro"/>
</dbReference>
<evidence type="ECO:0000313" key="5">
    <source>
        <dbReference type="EMBL" id="ABM96608.1"/>
    </source>
</evidence>
<feature type="binding site" evidence="3">
    <location>
        <position position="213"/>
    </location>
    <ligand>
        <name>substrate</name>
    </ligand>
</feature>
<accession>A2SM19</accession>
<dbReference type="STRING" id="420662.Mpe_A3655"/>
<dbReference type="PANTHER" id="PTHR33376:SF5">
    <property type="entry name" value="EXTRACYTOPLASMIC SOLUTE RECEPTOR PROTEIN"/>
    <property type="match status" value="1"/>
</dbReference>
<evidence type="ECO:0000256" key="4">
    <source>
        <dbReference type="SAM" id="SignalP"/>
    </source>
</evidence>
<dbReference type="KEGG" id="mpt:Mpe_A3655"/>
<evidence type="ECO:0000313" key="6">
    <source>
        <dbReference type="Proteomes" id="UP000000366"/>
    </source>
</evidence>
<dbReference type="InterPro" id="IPR018389">
    <property type="entry name" value="DctP_fam"/>
</dbReference>
<dbReference type="NCBIfam" id="NF037995">
    <property type="entry name" value="TRAP_S1"/>
    <property type="match status" value="1"/>
</dbReference>
<dbReference type="EMBL" id="CP000555">
    <property type="protein sequence ID" value="ABM96608.1"/>
    <property type="molecule type" value="Genomic_DNA"/>
</dbReference>
<protein>
    <submittedName>
        <fullName evidence="5">TRAP transporter, DctP family, putative</fullName>
    </submittedName>
</protein>
<dbReference type="HOGENOM" id="CLU_036176_0_0_4"/>
<keyword evidence="1 4" id="KW-0732">Signal</keyword>
<evidence type="ECO:0000256" key="2">
    <source>
        <dbReference type="PIRSR" id="PIRSR039026-1"/>
    </source>
</evidence>
<dbReference type="eggNOG" id="COG4663">
    <property type="taxonomic scope" value="Bacteria"/>
</dbReference>
<dbReference type="Gene3D" id="3.40.190.170">
    <property type="entry name" value="Bacterial extracellular solute-binding protein, family 7"/>
    <property type="match status" value="1"/>
</dbReference>
<dbReference type="CDD" id="cd13684">
    <property type="entry name" value="PBP2_TRAP_Dctp5_like"/>
    <property type="match status" value="1"/>
</dbReference>
<dbReference type="InterPro" id="IPR026289">
    <property type="entry name" value="SBP_TakP-like"/>
</dbReference>
<dbReference type="Gene3D" id="3.40.190.10">
    <property type="entry name" value="Periplasmic binding protein-like II"/>
    <property type="match status" value="1"/>
</dbReference>
<dbReference type="RefSeq" id="WP_011831228.1">
    <property type="nucleotide sequence ID" value="NC_008825.1"/>
</dbReference>
<gene>
    <name evidence="5" type="ordered locus">Mpe_A3655</name>
</gene>
<feature type="binding site" evidence="3">
    <location>
        <position position="239"/>
    </location>
    <ligand>
        <name>substrate</name>
    </ligand>
</feature>
<dbReference type="PIRSF" id="PIRSF039026">
    <property type="entry name" value="SiaP"/>
    <property type="match status" value="1"/>
</dbReference>
<name>A2SM19_METPP</name>
<dbReference type="AlphaFoldDB" id="A2SM19"/>
<dbReference type="Proteomes" id="UP000000366">
    <property type="component" value="Chromosome"/>
</dbReference>
<keyword evidence="6" id="KW-1185">Reference proteome</keyword>
<dbReference type="PANTHER" id="PTHR33376">
    <property type="match status" value="1"/>
</dbReference>
<dbReference type="InterPro" id="IPR038404">
    <property type="entry name" value="TRAP_DctP_sf"/>
</dbReference>
<dbReference type="GO" id="GO:0055085">
    <property type="term" value="P:transmembrane transport"/>
    <property type="evidence" value="ECO:0007669"/>
    <property type="project" value="InterPro"/>
</dbReference>
<feature type="binding site" evidence="2">
    <location>
        <position position="176"/>
    </location>
    <ligand>
        <name>substrate</name>
    </ligand>
</feature>
<evidence type="ECO:0000256" key="3">
    <source>
        <dbReference type="PIRSR" id="PIRSR039026-2"/>
    </source>
</evidence>
<reference evidence="5 6" key="1">
    <citation type="journal article" date="2007" name="J. Bacteriol.">
        <title>Whole-genome analysis of the methyl tert-butyl ether-degrading beta-proteobacterium Methylibium petroleiphilum PM1.</title>
        <authorList>
            <person name="Kane S.R."/>
            <person name="Chakicherla A.Y."/>
            <person name="Chain P.S.G."/>
            <person name="Schmidt R."/>
            <person name="Shin M.W."/>
            <person name="Legler T.C."/>
            <person name="Scow K.M."/>
            <person name="Larimer F.W."/>
            <person name="Lucas S.M."/>
            <person name="Richardson P.M."/>
            <person name="Hristova K.R."/>
        </authorList>
    </citation>
    <scope>NUCLEOTIDE SEQUENCE [LARGE SCALE GENOMIC DNA]</scope>
    <source>
        <strain evidence="6">ATCC BAA-1232 / LMG 22953 / PM1</strain>
    </source>
</reference>
<sequence length="356" mass="39429">MKRRNFVNATLGSAGLFAAAGALAQTAGPSYSWKMATGWAGGPIMDIGAKAFAERMEFFSGGRFKIQTFPGGGLGNALKVPETVKNGLAECGHTWMGYDWGKDPTTVLFGGYAGTFDTERMLHWLYESGGADLQRQFREDTDGVISMPLFIRTAEVFLHSRKPVKSLADLKGLKLRTAGAWLEMSKDLGAAPVTTAAGDVFPMLERGAIDATEWGTPWENVSPGFYKVAKYLSYPGVHQPTAPFELVINKDVWAKLSPNDKKLIEVVAKMVTMETYLRIGAEDAKAMEFYKKQGVTLVHLDDEVQYTARKIGLDWAEATAKENKHKWFARVHKSQVEFDAAWKDADDWRKVKVKRA</sequence>
<evidence type="ECO:0000256" key="1">
    <source>
        <dbReference type="ARBA" id="ARBA00022729"/>
    </source>
</evidence>
<organism evidence="5 6">
    <name type="scientific">Methylibium petroleiphilum (strain ATCC BAA-1232 / LMG 22953 / PM1)</name>
    <dbReference type="NCBI Taxonomy" id="420662"/>
    <lineage>
        <taxon>Bacteria</taxon>
        <taxon>Pseudomonadati</taxon>
        <taxon>Pseudomonadota</taxon>
        <taxon>Betaproteobacteria</taxon>
        <taxon>Burkholderiales</taxon>
        <taxon>Sphaerotilaceae</taxon>
        <taxon>Methylibium</taxon>
    </lineage>
</organism>
<feature type="binding site" evidence="2">
    <location>
        <position position="155"/>
    </location>
    <ligand>
        <name>substrate</name>
    </ligand>
</feature>
<proteinExistence type="predicted"/>